<keyword evidence="2" id="KW-1185">Reference proteome</keyword>
<organism evidence="1 2">
    <name type="scientific">Botrytis hyacinthi</name>
    <dbReference type="NCBI Taxonomy" id="278943"/>
    <lineage>
        <taxon>Eukaryota</taxon>
        <taxon>Fungi</taxon>
        <taxon>Dikarya</taxon>
        <taxon>Ascomycota</taxon>
        <taxon>Pezizomycotina</taxon>
        <taxon>Leotiomycetes</taxon>
        <taxon>Helotiales</taxon>
        <taxon>Sclerotiniaceae</taxon>
        <taxon>Botrytis</taxon>
    </lineage>
</organism>
<dbReference type="EMBL" id="PQXK01000048">
    <property type="protein sequence ID" value="TGO39752.1"/>
    <property type="molecule type" value="Genomic_DNA"/>
</dbReference>
<reference evidence="1 2" key="1">
    <citation type="submission" date="2017-12" db="EMBL/GenBank/DDBJ databases">
        <title>Comparative genomics of Botrytis spp.</title>
        <authorList>
            <person name="Valero-Jimenez C.A."/>
            <person name="Tapia P."/>
            <person name="Veloso J."/>
            <person name="Silva-Moreno E."/>
            <person name="Staats M."/>
            <person name="Valdes J.H."/>
            <person name="Van Kan J.A.L."/>
        </authorList>
    </citation>
    <scope>NUCLEOTIDE SEQUENCE [LARGE SCALE GENOMIC DNA]</scope>
    <source>
        <strain evidence="1 2">Bh0001</strain>
    </source>
</reference>
<name>A0A4Z1GWH5_9HELO</name>
<sequence length="235" mass="25211">MALRCGGFRVLGFGVHLEWLYDVFFGHLSAIYINLAHPLAILSIFIYSSTALVLQQTSAGLQNDLGYDVAEPTDFPTAAVDSKSFFPTSLSPAPSAKSSPATILDQPMAADTTPEAKLHARNLGPFGQEGFNIATHLNSNPTNTEVAVTSQILAPVPSITADASWKEEFLTPTTTVIIPASTIYYIETTVTITPRSINTIASNSAMLQSNQAPPQTFHTITRSSVLASSIPRQEK</sequence>
<evidence type="ECO:0000313" key="2">
    <source>
        <dbReference type="Proteomes" id="UP000297814"/>
    </source>
</evidence>
<dbReference type="Proteomes" id="UP000297814">
    <property type="component" value="Unassembled WGS sequence"/>
</dbReference>
<dbReference type="AlphaFoldDB" id="A0A4Z1GWH5"/>
<proteinExistence type="predicted"/>
<accession>A0A4Z1GWH5</accession>
<protein>
    <submittedName>
        <fullName evidence="1">Uncharacterized protein</fullName>
    </submittedName>
</protein>
<evidence type="ECO:0000313" key="1">
    <source>
        <dbReference type="EMBL" id="TGO39752.1"/>
    </source>
</evidence>
<comment type="caution">
    <text evidence="1">The sequence shown here is derived from an EMBL/GenBank/DDBJ whole genome shotgun (WGS) entry which is preliminary data.</text>
</comment>
<gene>
    <name evidence="1" type="ORF">BHYA_0048g00170</name>
</gene>